<dbReference type="PROSITE" id="PS00062">
    <property type="entry name" value="ALDOKETO_REDUCTASE_2"/>
    <property type="match status" value="1"/>
</dbReference>
<comment type="caution">
    <text evidence="3">The sequence shown here is derived from an EMBL/GenBank/DDBJ whole genome shotgun (WGS) entry which is preliminary data.</text>
</comment>
<name>A0A1G1L1G2_9BACT</name>
<accession>A0A1G1L1G2</accession>
<dbReference type="PRINTS" id="PR00069">
    <property type="entry name" value="ALDKETRDTASE"/>
</dbReference>
<dbReference type="InterPro" id="IPR020471">
    <property type="entry name" value="AKR"/>
</dbReference>
<dbReference type="AlphaFoldDB" id="A0A1G1L1G2"/>
<gene>
    <name evidence="3" type="ORF">A3G33_06325</name>
</gene>
<dbReference type="InterPro" id="IPR023210">
    <property type="entry name" value="NADP_OxRdtase_dom"/>
</dbReference>
<sequence>MEYRQFGNLNFNVSAVGLGTWVTGGWMWGGSDEKEVTEAIEKAVSSGITLIDTAPIYGFGLSEEIVGKTLRRLGLRDKMVIATKCGLEWDESRKRIGHNLTRGRILEEIDASRRRLETDVIDLYQVHWPDDKTPVHETMETLDQLLHKGVIRGIGLSNFDVSQIEEAMKIAPVHSLQPPYNLFERGIEEKILPFCREHHMAVLAYGSICRGLLSGKFKAGATFQKDDIRAYDPKFKADKIVQYMKAVSELGRLAGRRNLTVAQLAIQWAARQPGVTAALVGARNARQAEENAAAFNGELADEDFKQIDQILEKTIKYPVGPEFMAGPAKKHGG</sequence>
<reference evidence="3 4" key="1">
    <citation type="journal article" date="2016" name="Nat. Commun.">
        <title>Thousands of microbial genomes shed light on interconnected biogeochemical processes in an aquifer system.</title>
        <authorList>
            <person name="Anantharaman K."/>
            <person name="Brown C.T."/>
            <person name="Hug L.A."/>
            <person name="Sharon I."/>
            <person name="Castelle C.J."/>
            <person name="Probst A.J."/>
            <person name="Thomas B.C."/>
            <person name="Singh A."/>
            <person name="Wilkins M.J."/>
            <person name="Karaoz U."/>
            <person name="Brodie E.L."/>
            <person name="Williams K.H."/>
            <person name="Hubbard S.S."/>
            <person name="Banfield J.F."/>
        </authorList>
    </citation>
    <scope>NUCLEOTIDE SEQUENCE [LARGE SCALE GENOMIC DNA]</scope>
</reference>
<evidence type="ECO:0000259" key="2">
    <source>
        <dbReference type="Pfam" id="PF00248"/>
    </source>
</evidence>
<evidence type="ECO:0000313" key="3">
    <source>
        <dbReference type="EMBL" id="OGW98993.1"/>
    </source>
</evidence>
<dbReference type="GO" id="GO:0005829">
    <property type="term" value="C:cytosol"/>
    <property type="evidence" value="ECO:0007669"/>
    <property type="project" value="UniProtKB-ARBA"/>
</dbReference>
<organism evidence="3 4">
    <name type="scientific">Candidatus Danuiimicrobium aquiferis</name>
    <dbReference type="NCBI Taxonomy" id="1801832"/>
    <lineage>
        <taxon>Bacteria</taxon>
        <taxon>Pseudomonadati</taxon>
        <taxon>Candidatus Omnitrophota</taxon>
        <taxon>Candidatus Danuiimicrobium</taxon>
    </lineage>
</organism>
<dbReference type="PANTHER" id="PTHR43364">
    <property type="entry name" value="NADH-SPECIFIC METHYLGLYOXAL REDUCTASE-RELATED"/>
    <property type="match status" value="1"/>
</dbReference>
<protein>
    <submittedName>
        <fullName evidence="3">General stress protein</fullName>
    </submittedName>
</protein>
<evidence type="ECO:0000256" key="1">
    <source>
        <dbReference type="ARBA" id="ARBA00023002"/>
    </source>
</evidence>
<dbReference type="Pfam" id="PF00248">
    <property type="entry name" value="Aldo_ket_red"/>
    <property type="match status" value="1"/>
</dbReference>
<feature type="domain" description="NADP-dependent oxidoreductase" evidence="2">
    <location>
        <begin position="16"/>
        <end position="311"/>
    </location>
</feature>
<dbReference type="PANTHER" id="PTHR43364:SF4">
    <property type="entry name" value="NAD(P)-LINKED OXIDOREDUCTASE SUPERFAMILY PROTEIN"/>
    <property type="match status" value="1"/>
</dbReference>
<proteinExistence type="predicted"/>
<dbReference type="Proteomes" id="UP000178187">
    <property type="component" value="Unassembled WGS sequence"/>
</dbReference>
<dbReference type="InterPro" id="IPR050523">
    <property type="entry name" value="AKR_Detox_Biosynth"/>
</dbReference>
<evidence type="ECO:0000313" key="4">
    <source>
        <dbReference type="Proteomes" id="UP000178187"/>
    </source>
</evidence>
<dbReference type="InterPro" id="IPR018170">
    <property type="entry name" value="Aldo/ket_reductase_CS"/>
</dbReference>
<dbReference type="InterPro" id="IPR036812">
    <property type="entry name" value="NAD(P)_OxRdtase_dom_sf"/>
</dbReference>
<dbReference type="GO" id="GO:0016491">
    <property type="term" value="F:oxidoreductase activity"/>
    <property type="evidence" value="ECO:0007669"/>
    <property type="project" value="UniProtKB-KW"/>
</dbReference>
<dbReference type="SUPFAM" id="SSF51430">
    <property type="entry name" value="NAD(P)-linked oxidoreductase"/>
    <property type="match status" value="1"/>
</dbReference>
<dbReference type="Gene3D" id="3.20.20.100">
    <property type="entry name" value="NADP-dependent oxidoreductase domain"/>
    <property type="match status" value="1"/>
</dbReference>
<dbReference type="EMBL" id="MHFR01000017">
    <property type="protein sequence ID" value="OGW98993.1"/>
    <property type="molecule type" value="Genomic_DNA"/>
</dbReference>
<dbReference type="CDD" id="cd19084">
    <property type="entry name" value="AKR_AKR11B1-like"/>
    <property type="match status" value="1"/>
</dbReference>
<keyword evidence="1" id="KW-0560">Oxidoreductase</keyword>
<dbReference type="FunFam" id="3.20.20.100:FF:000004">
    <property type="entry name" value="Oxidoreductase, aldo/keto reductase"/>
    <property type="match status" value="1"/>
</dbReference>